<dbReference type="OrthoDB" id="1582958at2759"/>
<dbReference type="Proteomes" id="UP000241394">
    <property type="component" value="Chromosome LG18"/>
</dbReference>
<proteinExistence type="predicted"/>
<reference evidence="2" key="2">
    <citation type="journal article" date="2018" name="BMC Genomics">
        <title>A manually annotated Actinidia chinensis var. chinensis (kiwifruit) genome highlights the challenges associated with draft genomes and gene prediction in plants.</title>
        <authorList>
            <person name="Pilkington S.M."/>
            <person name="Crowhurst R."/>
            <person name="Hilario E."/>
            <person name="Nardozza S."/>
            <person name="Fraser L."/>
            <person name="Peng Y."/>
            <person name="Gunaseelan K."/>
            <person name="Simpson R."/>
            <person name="Tahir J."/>
            <person name="Deroles S.C."/>
            <person name="Templeton K."/>
            <person name="Luo Z."/>
            <person name="Davy M."/>
            <person name="Cheng C."/>
            <person name="McNeilage M."/>
            <person name="Scaglione D."/>
            <person name="Liu Y."/>
            <person name="Zhang Q."/>
            <person name="Datson P."/>
            <person name="De Silva N."/>
            <person name="Gardiner S.E."/>
            <person name="Bassett H."/>
            <person name="Chagne D."/>
            <person name="McCallum J."/>
            <person name="Dzierzon H."/>
            <person name="Deng C."/>
            <person name="Wang Y.Y."/>
            <person name="Barron L."/>
            <person name="Manako K."/>
            <person name="Bowen J."/>
            <person name="Foster T.M."/>
            <person name="Erridge Z.A."/>
            <person name="Tiffin H."/>
            <person name="Waite C.N."/>
            <person name="Davies K.M."/>
            <person name="Grierson E.P."/>
            <person name="Laing W.A."/>
            <person name="Kirk R."/>
            <person name="Chen X."/>
            <person name="Wood M."/>
            <person name="Montefiori M."/>
            <person name="Brummell D.A."/>
            <person name="Schwinn K.E."/>
            <person name="Catanach A."/>
            <person name="Fullerton C."/>
            <person name="Li D."/>
            <person name="Meiyalaghan S."/>
            <person name="Nieuwenhuizen N."/>
            <person name="Read N."/>
            <person name="Prakash R."/>
            <person name="Hunter D."/>
            <person name="Zhang H."/>
            <person name="McKenzie M."/>
            <person name="Knabel M."/>
            <person name="Harris A."/>
            <person name="Allan A.C."/>
            <person name="Gleave A."/>
            <person name="Chen A."/>
            <person name="Janssen B.J."/>
            <person name="Plunkett B."/>
            <person name="Ampomah-Dwamena C."/>
            <person name="Voogd C."/>
            <person name="Leif D."/>
            <person name="Lafferty D."/>
            <person name="Souleyre E.J.F."/>
            <person name="Varkonyi-Gasic E."/>
            <person name="Gambi F."/>
            <person name="Hanley J."/>
            <person name="Yao J.L."/>
            <person name="Cheung J."/>
            <person name="David K.M."/>
            <person name="Warren B."/>
            <person name="Marsh K."/>
            <person name="Snowden K.C."/>
            <person name="Lin-Wang K."/>
            <person name="Brian L."/>
            <person name="Martinez-Sanchez M."/>
            <person name="Wang M."/>
            <person name="Ileperuma N."/>
            <person name="Macnee N."/>
            <person name="Campin R."/>
            <person name="McAtee P."/>
            <person name="Drummond R.S.M."/>
            <person name="Espley R.V."/>
            <person name="Ireland H.S."/>
            <person name="Wu R."/>
            <person name="Atkinson R.G."/>
            <person name="Karunairetnam S."/>
            <person name="Bulley S."/>
            <person name="Chunkath S."/>
            <person name="Hanley Z."/>
            <person name="Storey R."/>
            <person name="Thrimawithana A.H."/>
            <person name="Thomson S."/>
            <person name="David C."/>
            <person name="Testolin R."/>
            <person name="Huang H."/>
            <person name="Hellens R.P."/>
            <person name="Schaffer R.J."/>
        </authorList>
    </citation>
    <scope>NUCLEOTIDE SEQUENCE [LARGE SCALE GENOMIC DNA]</scope>
    <source>
        <strain evidence="2">cv. Red5</strain>
    </source>
</reference>
<reference evidence="1 2" key="1">
    <citation type="submission" date="2017-07" db="EMBL/GenBank/DDBJ databases">
        <title>An improved, manually edited Actinidia chinensis var. chinensis (kiwifruit) genome highlights the challenges associated with draft genomes and gene prediction in plants.</title>
        <authorList>
            <person name="Pilkington S."/>
            <person name="Crowhurst R."/>
            <person name="Hilario E."/>
            <person name="Nardozza S."/>
            <person name="Fraser L."/>
            <person name="Peng Y."/>
            <person name="Gunaseelan K."/>
            <person name="Simpson R."/>
            <person name="Tahir J."/>
            <person name="Deroles S."/>
            <person name="Templeton K."/>
            <person name="Luo Z."/>
            <person name="Davy M."/>
            <person name="Cheng C."/>
            <person name="Mcneilage M."/>
            <person name="Scaglione D."/>
            <person name="Liu Y."/>
            <person name="Zhang Q."/>
            <person name="Datson P."/>
            <person name="De Silva N."/>
            <person name="Gardiner S."/>
            <person name="Bassett H."/>
            <person name="Chagne D."/>
            <person name="Mccallum J."/>
            <person name="Dzierzon H."/>
            <person name="Deng C."/>
            <person name="Wang Y.-Y."/>
            <person name="Barron N."/>
            <person name="Manako K."/>
            <person name="Bowen J."/>
            <person name="Foster T."/>
            <person name="Erridge Z."/>
            <person name="Tiffin H."/>
            <person name="Waite C."/>
            <person name="Davies K."/>
            <person name="Grierson E."/>
            <person name="Laing W."/>
            <person name="Kirk R."/>
            <person name="Chen X."/>
            <person name="Wood M."/>
            <person name="Montefiori M."/>
            <person name="Brummell D."/>
            <person name="Schwinn K."/>
            <person name="Catanach A."/>
            <person name="Fullerton C."/>
            <person name="Li D."/>
            <person name="Meiyalaghan S."/>
            <person name="Nieuwenhuizen N."/>
            <person name="Read N."/>
            <person name="Prakash R."/>
            <person name="Hunter D."/>
            <person name="Zhang H."/>
            <person name="Mckenzie M."/>
            <person name="Knabel M."/>
            <person name="Harris A."/>
            <person name="Allan A."/>
            <person name="Chen A."/>
            <person name="Janssen B."/>
            <person name="Plunkett B."/>
            <person name="Dwamena C."/>
            <person name="Voogd C."/>
            <person name="Leif D."/>
            <person name="Lafferty D."/>
            <person name="Souleyre E."/>
            <person name="Varkonyi-Gasic E."/>
            <person name="Gambi F."/>
            <person name="Hanley J."/>
            <person name="Yao J.-L."/>
            <person name="Cheung J."/>
            <person name="David K."/>
            <person name="Warren B."/>
            <person name="Marsh K."/>
            <person name="Snowden K."/>
            <person name="Lin-Wang K."/>
            <person name="Brian L."/>
            <person name="Martinez-Sanchez M."/>
            <person name="Wang M."/>
            <person name="Ileperuma N."/>
            <person name="Macnee N."/>
            <person name="Campin R."/>
            <person name="Mcatee P."/>
            <person name="Drummond R."/>
            <person name="Espley R."/>
            <person name="Ireland H."/>
            <person name="Wu R."/>
            <person name="Atkinson R."/>
            <person name="Karunairetnam S."/>
            <person name="Bulley S."/>
            <person name="Chunkath S."/>
            <person name="Hanley Z."/>
            <person name="Storey R."/>
            <person name="Thrimawithana A."/>
            <person name="Thomson S."/>
            <person name="David C."/>
            <person name="Testolin R."/>
        </authorList>
    </citation>
    <scope>NUCLEOTIDE SEQUENCE [LARGE SCALE GENOMIC DNA]</scope>
    <source>
        <strain evidence="2">cv. Red5</strain>
        <tissue evidence="1">Young leaf</tissue>
    </source>
</reference>
<dbReference type="EMBL" id="NKQK01000018">
    <property type="protein sequence ID" value="PSS04374.1"/>
    <property type="molecule type" value="Genomic_DNA"/>
</dbReference>
<name>A0A2R6Q8Z3_ACTCC</name>
<gene>
    <name evidence="1" type="ORF">CEY00_Acc20226</name>
</gene>
<accession>A0A2R6Q8Z3</accession>
<evidence type="ECO:0000313" key="1">
    <source>
        <dbReference type="EMBL" id="PSS04374.1"/>
    </source>
</evidence>
<sequence length="266" mass="30446">MMYVRKNKGGLLRRLVSPLVQIQLSGAVICRPDYLTVQVSAGFLTGALRLKSSTFNCFICNGTTKAWVGLDDLNRAFLYVTDNESIALRISDDPGPGDVLTFVYKHRFYSRAATSMRLPFRPVPEHHPDINESEFEYEVVVGIPSEEFVRIFMHFRESEEPMVEAFVTDEEVTFRGRDSDVVLTPESGDCVIGGMDEYSMRVNIRIFLLGRLDSIIEASQYCSWVWFLKSRVDHSPDMINCPLGALGNFLFYTTNWRQTCMYLRRS</sequence>
<dbReference type="AlphaFoldDB" id="A0A2R6Q8Z3"/>
<dbReference type="InParanoid" id="A0A2R6Q8Z3"/>
<dbReference type="Gramene" id="PSS04374">
    <property type="protein sequence ID" value="PSS04374"/>
    <property type="gene ID" value="CEY00_Acc20226"/>
</dbReference>
<dbReference type="InterPro" id="IPR046938">
    <property type="entry name" value="DNA_clamp_sf"/>
</dbReference>
<protein>
    <submittedName>
        <fullName evidence="1">Proliferating cell nuclear antigen large form like</fullName>
    </submittedName>
</protein>
<keyword evidence="2" id="KW-1185">Reference proteome</keyword>
<dbReference type="Gene3D" id="3.70.10.10">
    <property type="match status" value="1"/>
</dbReference>
<evidence type="ECO:0000313" key="2">
    <source>
        <dbReference type="Proteomes" id="UP000241394"/>
    </source>
</evidence>
<dbReference type="SUPFAM" id="SSF55979">
    <property type="entry name" value="DNA clamp"/>
    <property type="match status" value="1"/>
</dbReference>
<comment type="caution">
    <text evidence="1">The sequence shown here is derived from an EMBL/GenBank/DDBJ whole genome shotgun (WGS) entry which is preliminary data.</text>
</comment>
<organism evidence="1 2">
    <name type="scientific">Actinidia chinensis var. chinensis</name>
    <name type="common">Chinese soft-hair kiwi</name>
    <dbReference type="NCBI Taxonomy" id="1590841"/>
    <lineage>
        <taxon>Eukaryota</taxon>
        <taxon>Viridiplantae</taxon>
        <taxon>Streptophyta</taxon>
        <taxon>Embryophyta</taxon>
        <taxon>Tracheophyta</taxon>
        <taxon>Spermatophyta</taxon>
        <taxon>Magnoliopsida</taxon>
        <taxon>eudicotyledons</taxon>
        <taxon>Gunneridae</taxon>
        <taxon>Pentapetalae</taxon>
        <taxon>asterids</taxon>
        <taxon>Ericales</taxon>
        <taxon>Actinidiaceae</taxon>
        <taxon>Actinidia</taxon>
    </lineage>
</organism>